<feature type="region of interest" description="Disordered" evidence="1">
    <location>
        <begin position="1"/>
        <end position="41"/>
    </location>
</feature>
<feature type="compositionally biased region" description="Acidic residues" evidence="1">
    <location>
        <begin position="21"/>
        <end position="31"/>
    </location>
</feature>
<feature type="region of interest" description="Disordered" evidence="1">
    <location>
        <begin position="319"/>
        <end position="360"/>
    </location>
</feature>
<dbReference type="EMBL" id="KN831781">
    <property type="protein sequence ID" value="KIM40844.1"/>
    <property type="molecule type" value="Genomic_DNA"/>
</dbReference>
<proteinExistence type="predicted"/>
<reference evidence="3" key="2">
    <citation type="submission" date="2015-01" db="EMBL/GenBank/DDBJ databases">
        <title>Evolutionary Origins and Diversification of the Mycorrhizal Mutualists.</title>
        <authorList>
            <consortium name="DOE Joint Genome Institute"/>
            <consortium name="Mycorrhizal Genomics Consortium"/>
            <person name="Kohler A."/>
            <person name="Kuo A."/>
            <person name="Nagy L.G."/>
            <person name="Floudas D."/>
            <person name="Copeland A."/>
            <person name="Barry K.W."/>
            <person name="Cichocki N."/>
            <person name="Veneault-Fourrey C."/>
            <person name="LaButti K."/>
            <person name="Lindquist E.A."/>
            <person name="Lipzen A."/>
            <person name="Lundell T."/>
            <person name="Morin E."/>
            <person name="Murat C."/>
            <person name="Riley R."/>
            <person name="Ohm R."/>
            <person name="Sun H."/>
            <person name="Tunlid A."/>
            <person name="Henrissat B."/>
            <person name="Grigoriev I.V."/>
            <person name="Hibbett D.S."/>
            <person name="Martin F."/>
        </authorList>
    </citation>
    <scope>NUCLEOTIDE SEQUENCE [LARGE SCALE GENOMIC DNA]</scope>
    <source>
        <strain evidence="3">h7</strain>
    </source>
</reference>
<keyword evidence="3" id="KW-1185">Reference proteome</keyword>
<organism evidence="2 3">
    <name type="scientific">Hebeloma cylindrosporum</name>
    <dbReference type="NCBI Taxonomy" id="76867"/>
    <lineage>
        <taxon>Eukaryota</taxon>
        <taxon>Fungi</taxon>
        <taxon>Dikarya</taxon>
        <taxon>Basidiomycota</taxon>
        <taxon>Agaricomycotina</taxon>
        <taxon>Agaricomycetes</taxon>
        <taxon>Agaricomycetidae</taxon>
        <taxon>Agaricales</taxon>
        <taxon>Agaricineae</taxon>
        <taxon>Hymenogastraceae</taxon>
        <taxon>Hebeloma</taxon>
    </lineage>
</organism>
<evidence type="ECO:0000256" key="1">
    <source>
        <dbReference type="SAM" id="MobiDB-lite"/>
    </source>
</evidence>
<dbReference type="OrthoDB" id="3063746at2759"/>
<accession>A0A0C3C9E8</accession>
<protein>
    <submittedName>
        <fullName evidence="2">Uncharacterized protein</fullName>
    </submittedName>
</protein>
<reference evidence="2 3" key="1">
    <citation type="submission" date="2014-04" db="EMBL/GenBank/DDBJ databases">
        <authorList>
            <consortium name="DOE Joint Genome Institute"/>
            <person name="Kuo A."/>
            <person name="Gay G."/>
            <person name="Dore J."/>
            <person name="Kohler A."/>
            <person name="Nagy L.G."/>
            <person name="Floudas D."/>
            <person name="Copeland A."/>
            <person name="Barry K.W."/>
            <person name="Cichocki N."/>
            <person name="Veneault-Fourrey C."/>
            <person name="LaButti K."/>
            <person name="Lindquist E.A."/>
            <person name="Lipzen A."/>
            <person name="Lundell T."/>
            <person name="Morin E."/>
            <person name="Murat C."/>
            <person name="Sun H."/>
            <person name="Tunlid A."/>
            <person name="Henrissat B."/>
            <person name="Grigoriev I.V."/>
            <person name="Hibbett D.S."/>
            <person name="Martin F."/>
            <person name="Nordberg H.P."/>
            <person name="Cantor M.N."/>
            <person name="Hua S.X."/>
        </authorList>
    </citation>
    <scope>NUCLEOTIDE SEQUENCE [LARGE SCALE GENOMIC DNA]</scope>
    <source>
        <strain evidence="3">h7</strain>
    </source>
</reference>
<evidence type="ECO:0000313" key="3">
    <source>
        <dbReference type="Proteomes" id="UP000053424"/>
    </source>
</evidence>
<name>A0A0C3C9E8_HEBCY</name>
<feature type="compositionally biased region" description="Basic and acidic residues" evidence="1">
    <location>
        <begin position="32"/>
        <end position="41"/>
    </location>
</feature>
<dbReference type="HOGENOM" id="CLU_399581_0_0_1"/>
<dbReference type="Proteomes" id="UP000053424">
    <property type="component" value="Unassembled WGS sequence"/>
</dbReference>
<feature type="region of interest" description="Disordered" evidence="1">
    <location>
        <begin position="84"/>
        <end position="113"/>
    </location>
</feature>
<feature type="compositionally biased region" description="Low complexity" evidence="1">
    <location>
        <begin position="334"/>
        <end position="345"/>
    </location>
</feature>
<feature type="region of interest" description="Disordered" evidence="1">
    <location>
        <begin position="133"/>
        <end position="219"/>
    </location>
</feature>
<gene>
    <name evidence="2" type="ORF">M413DRAFT_27974</name>
</gene>
<sequence>MSTPRKKLMPKEISPPRAIDVDDDDVQEVDAPEVHESHDEPNAMVAEIVARLRGETSAADKDNESEIGFEDKVRAMVADLLASRAKASTDGVVKTRTSKKNASSGPKRTPAKQASKKYLYVLDLDFLLAHSRPLRKNAPQKKETLQESNEVSDEEMESTLVEGDSMYPEEAPKSSLFTRKRPLPTTPPLSTRRATAEKLRSASVSGSVQDDIVRGDGSSSMGLEDVVHDDGSACVEGETVVTTNPLETPTKKQKKVHVVGGEVDSETYALALNAALQKKIDFHENNAQISDILDAETPALAQADGTANVPATEQKVYLLKPTKGPLPRPHETPSETPSEETASPSQKAEHNSVDSDDEVFPGDASSFKAVPMTSDIPRAVLPARCEVADKNLQDKILTGKGYYDNLPPLKYAIIAPLRPSTVDAGRPFFSQWGSVTPGFKMKVAFNILKFVSDKNFVNLSLISPSDVGARLVNLISSRYEFVKDGRTAIGVTCGMASQSYLEGVSPHLKFPFHSLSVTPHCTDGERLAANAITFQTNVSAPSENIASQYATPNGFLNTYTSPKKGTSKAPIVLPNYIAPLDFETSVPVYDARSIDAKFQWSADVFENLSDHFKLWSGEVPSTSFVAVGYGVQFYKANDKLPEVYREIANKPEDMWKVTHYIHWVLLFATPRGWMDPVHGWVEGDEPAEN</sequence>
<dbReference type="AlphaFoldDB" id="A0A0C3C9E8"/>
<evidence type="ECO:0000313" key="2">
    <source>
        <dbReference type="EMBL" id="KIM40844.1"/>
    </source>
</evidence>